<reference evidence="2" key="1">
    <citation type="submission" date="2020-05" db="EMBL/GenBank/DDBJ databases">
        <title>Phylogenomic resolution of chytrid fungi.</title>
        <authorList>
            <person name="Stajich J.E."/>
            <person name="Amses K."/>
            <person name="Simmons R."/>
            <person name="Seto K."/>
            <person name="Myers J."/>
            <person name="Bonds A."/>
            <person name="Quandt C.A."/>
            <person name="Barry K."/>
            <person name="Liu P."/>
            <person name="Grigoriev I."/>
            <person name="Longcore J.E."/>
            <person name="James T.Y."/>
        </authorList>
    </citation>
    <scope>NUCLEOTIDE SEQUENCE</scope>
    <source>
        <strain evidence="2">JEL0318</strain>
    </source>
</reference>
<proteinExistence type="predicted"/>
<evidence type="ECO:0000313" key="3">
    <source>
        <dbReference type="Proteomes" id="UP001212841"/>
    </source>
</evidence>
<comment type="caution">
    <text evidence="2">The sequence shown here is derived from an EMBL/GenBank/DDBJ whole genome shotgun (WGS) entry which is preliminary data.</text>
</comment>
<accession>A0AAD5S4Y9</accession>
<dbReference type="PRINTS" id="PR01217">
    <property type="entry name" value="PRICHEXTENSN"/>
</dbReference>
<dbReference type="AlphaFoldDB" id="A0AAD5S4Y9"/>
<feature type="region of interest" description="Disordered" evidence="1">
    <location>
        <begin position="1"/>
        <end position="60"/>
    </location>
</feature>
<name>A0AAD5S4Y9_9FUNG</name>
<sequence length="272" mass="29835">MTTTDPQPSPPTSIPKPTDPPSTPSPPAQTKKKKPPKPGSKAARALSSSSKPTLPQFAPPSKILKILPPSSIPNIIVLSFADAKSMTLGLGRPHIAYEGGQALKGPLKGVNMPLEFLEKWVREVGVEGLTEEERVVLDLVGLRFDAAIASSESNDAERPNQDSSTTAPLSQPLYLIAHLQTDKSTLLHEYAHAHYHLNPSYRAECHRLWDSLDDSTRQIISKELAFRNYREDVVVDEFQAYVVEGPGEFGKKVVGRLDEVHRILRKLVGGVQ</sequence>
<gene>
    <name evidence="2" type="ORF">HK097_001891</name>
</gene>
<evidence type="ECO:0000313" key="2">
    <source>
        <dbReference type="EMBL" id="KAJ3042837.1"/>
    </source>
</evidence>
<protein>
    <submittedName>
        <fullName evidence="2">Uncharacterized protein</fullName>
    </submittedName>
</protein>
<keyword evidence="3" id="KW-1185">Reference proteome</keyword>
<feature type="compositionally biased region" description="Pro residues" evidence="1">
    <location>
        <begin position="7"/>
        <end position="27"/>
    </location>
</feature>
<dbReference type="EMBL" id="JADGJD010001390">
    <property type="protein sequence ID" value="KAJ3042837.1"/>
    <property type="molecule type" value="Genomic_DNA"/>
</dbReference>
<organism evidence="2 3">
    <name type="scientific">Rhizophlyctis rosea</name>
    <dbReference type="NCBI Taxonomy" id="64517"/>
    <lineage>
        <taxon>Eukaryota</taxon>
        <taxon>Fungi</taxon>
        <taxon>Fungi incertae sedis</taxon>
        <taxon>Chytridiomycota</taxon>
        <taxon>Chytridiomycota incertae sedis</taxon>
        <taxon>Chytridiomycetes</taxon>
        <taxon>Rhizophlyctidales</taxon>
        <taxon>Rhizophlyctidaceae</taxon>
        <taxon>Rhizophlyctis</taxon>
    </lineage>
</organism>
<feature type="compositionally biased region" description="Low complexity" evidence="1">
    <location>
        <begin position="39"/>
        <end position="51"/>
    </location>
</feature>
<dbReference type="Proteomes" id="UP001212841">
    <property type="component" value="Unassembled WGS sequence"/>
</dbReference>
<evidence type="ECO:0000256" key="1">
    <source>
        <dbReference type="SAM" id="MobiDB-lite"/>
    </source>
</evidence>